<sequence>MTSVLSYLFRERIDPVLAFALFELSFAYRVEFVKSSPTLRDIIVDFADTNYWLGIVDVSPFLAQLSPMKFWTVHAIVSDRKLVVLSTVVCIFGSMIWLVVYLCLRKGYRYVKQKRTAADRRTNVYKASTNGLTTDEGQLTSFETATGSALSRRYGVISGYDNYVVRDNKRYASVDAVYGNGYLVANQKFLVVTEDMMSLLSMKISGVRFTNIYVYAILPNGGVNQTAQLVYPNTISWSDLGHLGVAKLA</sequence>
<evidence type="ECO:0000256" key="1">
    <source>
        <dbReference type="SAM" id="Phobius"/>
    </source>
</evidence>
<proteinExistence type="predicted"/>
<feature type="transmembrane region" description="Helical" evidence="1">
    <location>
        <begin position="82"/>
        <end position="104"/>
    </location>
</feature>
<keyword evidence="1" id="KW-0472">Membrane</keyword>
<keyword evidence="1" id="KW-1133">Transmembrane helix</keyword>
<keyword evidence="1" id="KW-0812">Transmembrane</keyword>
<name>A0A6G0KVQ6_9STRA</name>
<dbReference type="Proteomes" id="UP000488956">
    <property type="component" value="Unassembled WGS sequence"/>
</dbReference>
<dbReference type="EMBL" id="QXFX01000970">
    <property type="protein sequence ID" value="KAE9099607.1"/>
    <property type="molecule type" value="Genomic_DNA"/>
</dbReference>
<protein>
    <submittedName>
        <fullName evidence="2">Uncharacterized protein</fullName>
    </submittedName>
</protein>
<accession>A0A6G0KVQ6</accession>
<dbReference type="AlphaFoldDB" id="A0A6G0KVQ6"/>
<comment type="caution">
    <text evidence="2">The sequence shown here is derived from an EMBL/GenBank/DDBJ whole genome shotgun (WGS) entry which is preliminary data.</text>
</comment>
<gene>
    <name evidence="2" type="ORF">PF010_g15136</name>
</gene>
<reference evidence="2 3" key="1">
    <citation type="submission" date="2018-09" db="EMBL/GenBank/DDBJ databases">
        <title>Genomic investigation of the strawberry pathogen Phytophthora fragariae indicates pathogenicity is determined by transcriptional variation in three key races.</title>
        <authorList>
            <person name="Adams T.M."/>
            <person name="Armitage A.D."/>
            <person name="Sobczyk M.K."/>
            <person name="Bates H.J."/>
            <person name="Dunwell J.M."/>
            <person name="Nellist C.F."/>
            <person name="Harrison R.J."/>
        </authorList>
    </citation>
    <scope>NUCLEOTIDE SEQUENCE [LARGE SCALE GENOMIC DNA]</scope>
    <source>
        <strain evidence="2 3">ONT-3</strain>
    </source>
</reference>
<organism evidence="2 3">
    <name type="scientific">Phytophthora fragariae</name>
    <dbReference type="NCBI Taxonomy" id="53985"/>
    <lineage>
        <taxon>Eukaryota</taxon>
        <taxon>Sar</taxon>
        <taxon>Stramenopiles</taxon>
        <taxon>Oomycota</taxon>
        <taxon>Peronosporomycetes</taxon>
        <taxon>Peronosporales</taxon>
        <taxon>Peronosporaceae</taxon>
        <taxon>Phytophthora</taxon>
    </lineage>
</organism>
<evidence type="ECO:0000313" key="2">
    <source>
        <dbReference type="EMBL" id="KAE9099607.1"/>
    </source>
</evidence>
<evidence type="ECO:0000313" key="3">
    <source>
        <dbReference type="Proteomes" id="UP000488956"/>
    </source>
</evidence>